<protein>
    <submittedName>
        <fullName evidence="1">Uncharacterized protein</fullName>
    </submittedName>
</protein>
<comment type="caution">
    <text evidence="1">The sequence shown here is derived from an EMBL/GenBank/DDBJ whole genome shotgun (WGS) entry which is preliminary data.</text>
</comment>
<sequence length="67" mass="8022">METNEINQNLENAEPEMKRNDERKHIYKFILSPFSFESSNHFNKIHKRRFHSFGCIHELGKLPGAMF</sequence>
<dbReference type="Proteomes" id="UP001501081">
    <property type="component" value="Unassembled WGS sequence"/>
</dbReference>
<accession>A0ABP7NS67</accession>
<name>A0ABP7NS67_9SPHI</name>
<reference evidence="2" key="1">
    <citation type="journal article" date="2019" name="Int. J. Syst. Evol. Microbiol.">
        <title>The Global Catalogue of Microorganisms (GCM) 10K type strain sequencing project: providing services to taxonomists for standard genome sequencing and annotation.</title>
        <authorList>
            <consortium name="The Broad Institute Genomics Platform"/>
            <consortium name="The Broad Institute Genome Sequencing Center for Infectious Disease"/>
            <person name="Wu L."/>
            <person name="Ma J."/>
        </authorList>
    </citation>
    <scope>NUCLEOTIDE SEQUENCE [LARGE SCALE GENOMIC DNA]</scope>
    <source>
        <strain evidence="2">JCM 17338</strain>
    </source>
</reference>
<dbReference type="RefSeq" id="WP_316758009.1">
    <property type="nucleotide sequence ID" value="NZ_BAABAK010000001.1"/>
</dbReference>
<organism evidence="1 2">
    <name type="scientific">Pedobacter ginsengiterrae</name>
    <dbReference type="NCBI Taxonomy" id="871696"/>
    <lineage>
        <taxon>Bacteria</taxon>
        <taxon>Pseudomonadati</taxon>
        <taxon>Bacteroidota</taxon>
        <taxon>Sphingobacteriia</taxon>
        <taxon>Sphingobacteriales</taxon>
        <taxon>Sphingobacteriaceae</taxon>
        <taxon>Pedobacter</taxon>
    </lineage>
</organism>
<dbReference type="EMBL" id="BAABAK010000001">
    <property type="protein sequence ID" value="GAA3952878.1"/>
    <property type="molecule type" value="Genomic_DNA"/>
</dbReference>
<evidence type="ECO:0000313" key="2">
    <source>
        <dbReference type="Proteomes" id="UP001501081"/>
    </source>
</evidence>
<keyword evidence="2" id="KW-1185">Reference proteome</keyword>
<evidence type="ECO:0000313" key="1">
    <source>
        <dbReference type="EMBL" id="GAA3952878.1"/>
    </source>
</evidence>
<proteinExistence type="predicted"/>
<gene>
    <name evidence="1" type="ORF">GCM10022246_03910</name>
</gene>